<dbReference type="EMBL" id="FRAS01000009">
    <property type="protein sequence ID" value="SHL03084.1"/>
    <property type="molecule type" value="Genomic_DNA"/>
</dbReference>
<dbReference type="STRING" id="1121959.SAMN02746009_01989"/>
<feature type="transmembrane region" description="Helical" evidence="6">
    <location>
        <begin position="83"/>
        <end position="102"/>
    </location>
</feature>
<feature type="transmembrane region" description="Helical" evidence="6">
    <location>
        <begin position="44"/>
        <end position="63"/>
    </location>
</feature>
<evidence type="ECO:0000256" key="6">
    <source>
        <dbReference type="SAM" id="Phobius"/>
    </source>
</evidence>
<keyword evidence="5 6" id="KW-0472">Membrane</keyword>
<dbReference type="InterPro" id="IPR045225">
    <property type="entry name" value="Uracil/uridine/allantoin_perm"/>
</dbReference>
<accession>A0A1M6XAV1</accession>
<keyword evidence="8" id="KW-1185">Reference proteome</keyword>
<dbReference type="GO" id="GO:0005886">
    <property type="term" value="C:plasma membrane"/>
    <property type="evidence" value="ECO:0007669"/>
    <property type="project" value="TreeGrafter"/>
</dbReference>
<dbReference type="Gene3D" id="1.10.4160.10">
    <property type="entry name" value="Hydantoin permease"/>
    <property type="match status" value="1"/>
</dbReference>
<evidence type="ECO:0000313" key="7">
    <source>
        <dbReference type="EMBL" id="SHL03084.1"/>
    </source>
</evidence>
<feature type="transmembrane region" description="Helical" evidence="6">
    <location>
        <begin position="6"/>
        <end position="23"/>
    </location>
</feature>
<dbReference type="AlphaFoldDB" id="A0A1M6XAV1"/>
<evidence type="ECO:0000313" key="8">
    <source>
        <dbReference type="Proteomes" id="UP000183947"/>
    </source>
</evidence>
<gene>
    <name evidence="7" type="ORF">SAMN02746009_01989</name>
</gene>
<name>A0A1M6XAV1_9BACT</name>
<protein>
    <submittedName>
        <fullName evidence="7">Permease for cytosine/purines, uracil, thiamine, allantoin</fullName>
    </submittedName>
</protein>
<evidence type="ECO:0000256" key="5">
    <source>
        <dbReference type="ARBA" id="ARBA00023136"/>
    </source>
</evidence>
<dbReference type="InterPro" id="IPR001248">
    <property type="entry name" value="Pur-cyt_permease"/>
</dbReference>
<evidence type="ECO:0000256" key="1">
    <source>
        <dbReference type="ARBA" id="ARBA00004141"/>
    </source>
</evidence>
<dbReference type="Proteomes" id="UP000183947">
    <property type="component" value="Unassembled WGS sequence"/>
</dbReference>
<evidence type="ECO:0000256" key="4">
    <source>
        <dbReference type="ARBA" id="ARBA00022989"/>
    </source>
</evidence>
<comment type="similarity">
    <text evidence="2">Belongs to the purine-cytosine permease (2.A.39) family.</text>
</comment>
<organism evidence="7 8">
    <name type="scientific">Hymenobacter psychrotolerans DSM 18569</name>
    <dbReference type="NCBI Taxonomy" id="1121959"/>
    <lineage>
        <taxon>Bacteria</taxon>
        <taxon>Pseudomonadati</taxon>
        <taxon>Bacteroidota</taxon>
        <taxon>Cytophagia</taxon>
        <taxon>Cytophagales</taxon>
        <taxon>Hymenobacteraceae</taxon>
        <taxon>Hymenobacter</taxon>
    </lineage>
</organism>
<proteinExistence type="inferred from homology"/>
<dbReference type="PANTHER" id="PTHR30618:SF0">
    <property type="entry name" value="PURINE-URACIL PERMEASE NCS1"/>
    <property type="match status" value="1"/>
</dbReference>
<keyword evidence="4 6" id="KW-1133">Transmembrane helix</keyword>
<evidence type="ECO:0000256" key="2">
    <source>
        <dbReference type="ARBA" id="ARBA00008974"/>
    </source>
</evidence>
<dbReference type="GO" id="GO:0015205">
    <property type="term" value="F:nucleobase transmembrane transporter activity"/>
    <property type="evidence" value="ECO:0007669"/>
    <property type="project" value="TreeGrafter"/>
</dbReference>
<dbReference type="Pfam" id="PF02133">
    <property type="entry name" value="Transp_cyt_pur"/>
    <property type="match status" value="1"/>
</dbReference>
<reference evidence="8" key="1">
    <citation type="submission" date="2016-11" db="EMBL/GenBank/DDBJ databases">
        <authorList>
            <person name="Varghese N."/>
            <person name="Submissions S."/>
        </authorList>
    </citation>
    <scope>NUCLEOTIDE SEQUENCE [LARGE SCALE GENOMIC DNA]</scope>
    <source>
        <strain evidence="8">DSM 18569</strain>
    </source>
</reference>
<comment type="subcellular location">
    <subcellularLocation>
        <location evidence="1">Membrane</location>
        <topology evidence="1">Multi-pass membrane protein</topology>
    </subcellularLocation>
</comment>
<keyword evidence="3 6" id="KW-0812">Transmembrane</keyword>
<dbReference type="PANTHER" id="PTHR30618">
    <property type="entry name" value="NCS1 FAMILY PURINE/PYRIMIDINE TRANSPORTER"/>
    <property type="match status" value="1"/>
</dbReference>
<evidence type="ECO:0000256" key="3">
    <source>
        <dbReference type="ARBA" id="ARBA00022692"/>
    </source>
</evidence>
<sequence>MVGYSALLGPIGGIMIADYYLLRHQQLDVPDLYRQQGRYTYQKGVNYQAMLALALGILPNIPGFLQAVGALPAGTVWPWLAGIYYYAWFVGFLLAGGLYVLLMRPQFRSAPASSVAAELV</sequence>